<keyword evidence="3" id="KW-0813">Transport</keyword>
<dbReference type="EMBL" id="CABVQC010000006">
    <property type="protein sequence ID" value="VWB32569.1"/>
    <property type="molecule type" value="Genomic_DNA"/>
</dbReference>
<dbReference type="Proteomes" id="UP000494261">
    <property type="component" value="Unassembled WGS sequence"/>
</dbReference>
<comment type="subunit">
    <text evidence="2">Homotrimer.</text>
</comment>
<feature type="chain" id="PRO_5026691760" evidence="11">
    <location>
        <begin position="33"/>
        <end position="401"/>
    </location>
</feature>
<proteinExistence type="predicted"/>
<accession>A0A6P2IS24</accession>
<evidence type="ECO:0000256" key="7">
    <source>
        <dbReference type="ARBA" id="ARBA00023065"/>
    </source>
</evidence>
<evidence type="ECO:0000259" key="12">
    <source>
        <dbReference type="Pfam" id="PF13609"/>
    </source>
</evidence>
<comment type="subcellular location">
    <subcellularLocation>
        <location evidence="1">Cell outer membrane</location>
        <topology evidence="1">Multi-pass membrane protein</topology>
    </subcellularLocation>
</comment>
<evidence type="ECO:0000256" key="11">
    <source>
        <dbReference type="SAM" id="SignalP"/>
    </source>
</evidence>
<evidence type="ECO:0000313" key="13">
    <source>
        <dbReference type="EMBL" id="VWB32569.1"/>
    </source>
</evidence>
<evidence type="ECO:0000256" key="6">
    <source>
        <dbReference type="ARBA" id="ARBA00022729"/>
    </source>
</evidence>
<keyword evidence="4" id="KW-1134">Transmembrane beta strand</keyword>
<dbReference type="PANTHER" id="PTHR34501">
    <property type="entry name" value="PROTEIN YDDL-RELATED"/>
    <property type="match status" value="1"/>
</dbReference>
<evidence type="ECO:0000256" key="3">
    <source>
        <dbReference type="ARBA" id="ARBA00022448"/>
    </source>
</evidence>
<evidence type="ECO:0000313" key="14">
    <source>
        <dbReference type="Proteomes" id="UP000494261"/>
    </source>
</evidence>
<evidence type="ECO:0000256" key="5">
    <source>
        <dbReference type="ARBA" id="ARBA00022692"/>
    </source>
</evidence>
<feature type="domain" description="Porin" evidence="12">
    <location>
        <begin position="23"/>
        <end position="365"/>
    </location>
</feature>
<dbReference type="AlphaFoldDB" id="A0A6P2IS24"/>
<keyword evidence="7" id="KW-0406">Ion transport</keyword>
<sequence>MRSIQSRPIRFATIAGTCTCALLLTATSPACASGQLSYVLGAVTPGFGPQAWNVATGRSFVTLYGSVDMAVNYINAGGKSMVRMQSGNTWTSKFGLYGQEDLGDQWTAFFRLESGFIANNGAVQDTNSLFNRASYIGLDNPRYGKITLGRTYSVTGTAALAIDPFYANAHEAVFSYMGLVNADLGHGATADGSNRMNNLINYTSPRFLQYFTAGFSYGFKTTQTPGPAVHTRGASLGFNSDTTIAGIAYSQTWCDPGFAGSCSPNTGDAGSVRTDLYIAGIEHDFGPAVAQVGYLQYIPHYAGDAITRLYTVGLQRFSGRTLYRIALDYRDTTIKQNYAWGGTIGADYYLSRRTSLYTRVAFLKNGPQSALTYNYDSTSGSTIVAKGHSLTSVSIGIAHQF</sequence>
<dbReference type="CDD" id="cd00342">
    <property type="entry name" value="gram_neg_porins"/>
    <property type="match status" value="1"/>
</dbReference>
<dbReference type="InterPro" id="IPR050298">
    <property type="entry name" value="Gram-neg_bact_OMP"/>
</dbReference>
<dbReference type="GO" id="GO:0015288">
    <property type="term" value="F:porin activity"/>
    <property type="evidence" value="ECO:0007669"/>
    <property type="project" value="UniProtKB-KW"/>
</dbReference>
<keyword evidence="6 11" id="KW-0732">Signal</keyword>
<feature type="signal peptide" evidence="11">
    <location>
        <begin position="1"/>
        <end position="32"/>
    </location>
</feature>
<dbReference type="Pfam" id="PF13609">
    <property type="entry name" value="Porin_4"/>
    <property type="match status" value="1"/>
</dbReference>
<dbReference type="PANTHER" id="PTHR34501:SF9">
    <property type="entry name" value="MAJOR OUTER MEMBRANE PROTEIN P.IA"/>
    <property type="match status" value="1"/>
</dbReference>
<dbReference type="InterPro" id="IPR023614">
    <property type="entry name" value="Porin_dom_sf"/>
</dbReference>
<dbReference type="GO" id="GO:0009279">
    <property type="term" value="C:cell outer membrane"/>
    <property type="evidence" value="ECO:0007669"/>
    <property type="project" value="UniProtKB-SubCell"/>
</dbReference>
<dbReference type="RefSeq" id="WP_175021696.1">
    <property type="nucleotide sequence ID" value="NZ_CABVQC010000006.1"/>
</dbReference>
<dbReference type="GO" id="GO:0006811">
    <property type="term" value="P:monoatomic ion transport"/>
    <property type="evidence" value="ECO:0007669"/>
    <property type="project" value="UniProtKB-KW"/>
</dbReference>
<name>A0A6P2IS24_9BURK</name>
<dbReference type="InterPro" id="IPR033900">
    <property type="entry name" value="Gram_neg_porin_domain"/>
</dbReference>
<keyword evidence="5" id="KW-0812">Transmembrane</keyword>
<evidence type="ECO:0000256" key="9">
    <source>
        <dbReference type="ARBA" id="ARBA00023136"/>
    </source>
</evidence>
<evidence type="ECO:0000256" key="10">
    <source>
        <dbReference type="ARBA" id="ARBA00023237"/>
    </source>
</evidence>
<keyword evidence="9" id="KW-0472">Membrane</keyword>
<gene>
    <name evidence="13" type="ORF">BLA13014_01277</name>
</gene>
<evidence type="ECO:0000256" key="1">
    <source>
        <dbReference type="ARBA" id="ARBA00004571"/>
    </source>
</evidence>
<protein>
    <submittedName>
        <fullName evidence="13">Membrane protein</fullName>
    </submittedName>
</protein>
<evidence type="ECO:0000256" key="8">
    <source>
        <dbReference type="ARBA" id="ARBA00023114"/>
    </source>
</evidence>
<keyword evidence="10" id="KW-0998">Cell outer membrane</keyword>
<dbReference type="SUPFAM" id="SSF56935">
    <property type="entry name" value="Porins"/>
    <property type="match status" value="1"/>
</dbReference>
<evidence type="ECO:0000256" key="2">
    <source>
        <dbReference type="ARBA" id="ARBA00011233"/>
    </source>
</evidence>
<dbReference type="GO" id="GO:0046930">
    <property type="term" value="C:pore complex"/>
    <property type="evidence" value="ECO:0007669"/>
    <property type="project" value="UniProtKB-KW"/>
</dbReference>
<organism evidence="13 14">
    <name type="scientific">Burkholderia aenigmatica</name>
    <dbReference type="NCBI Taxonomy" id="2015348"/>
    <lineage>
        <taxon>Bacteria</taxon>
        <taxon>Pseudomonadati</taxon>
        <taxon>Pseudomonadota</taxon>
        <taxon>Betaproteobacteria</taxon>
        <taxon>Burkholderiales</taxon>
        <taxon>Burkholderiaceae</taxon>
        <taxon>Burkholderia</taxon>
        <taxon>Burkholderia cepacia complex</taxon>
    </lineage>
</organism>
<dbReference type="Gene3D" id="2.40.160.10">
    <property type="entry name" value="Porin"/>
    <property type="match status" value="1"/>
</dbReference>
<reference evidence="13 14" key="1">
    <citation type="submission" date="2019-09" db="EMBL/GenBank/DDBJ databases">
        <authorList>
            <person name="Depoorter E."/>
        </authorList>
    </citation>
    <scope>NUCLEOTIDE SEQUENCE [LARGE SCALE GENOMIC DNA]</scope>
    <source>
        <strain evidence="13">LMG 13014</strain>
    </source>
</reference>
<evidence type="ECO:0000256" key="4">
    <source>
        <dbReference type="ARBA" id="ARBA00022452"/>
    </source>
</evidence>
<keyword evidence="8" id="KW-0626">Porin</keyword>